<name>A0A7V5H369_CALAY</name>
<dbReference type="EMBL" id="DRTD01000206">
    <property type="protein sequence ID" value="HHE54695.1"/>
    <property type="molecule type" value="Genomic_DNA"/>
</dbReference>
<dbReference type="AlphaFoldDB" id="A0A7V5H369"/>
<dbReference type="InterPro" id="IPR029063">
    <property type="entry name" value="SAM-dependent_MTases_sf"/>
</dbReference>
<dbReference type="GO" id="GO:0008168">
    <property type="term" value="F:methyltransferase activity"/>
    <property type="evidence" value="ECO:0007669"/>
    <property type="project" value="UniProtKB-KW"/>
</dbReference>
<dbReference type="PANTHER" id="PTHR43861">
    <property type="entry name" value="TRANS-ACONITATE 2-METHYLTRANSFERASE-RELATED"/>
    <property type="match status" value="1"/>
</dbReference>
<accession>A0A7V5H369</accession>
<dbReference type="Proteomes" id="UP000886111">
    <property type="component" value="Unassembled WGS sequence"/>
</dbReference>
<keyword evidence="3" id="KW-0489">Methyltransferase</keyword>
<dbReference type="GO" id="GO:0032259">
    <property type="term" value="P:methylation"/>
    <property type="evidence" value="ECO:0007669"/>
    <property type="project" value="UniProtKB-KW"/>
</dbReference>
<evidence type="ECO:0000256" key="1">
    <source>
        <dbReference type="ARBA" id="ARBA00022679"/>
    </source>
</evidence>
<evidence type="ECO:0000259" key="2">
    <source>
        <dbReference type="Pfam" id="PF13649"/>
    </source>
</evidence>
<dbReference type="InterPro" id="IPR041698">
    <property type="entry name" value="Methyltransf_25"/>
</dbReference>
<dbReference type="SUPFAM" id="SSF53335">
    <property type="entry name" value="S-adenosyl-L-methionine-dependent methyltransferases"/>
    <property type="match status" value="1"/>
</dbReference>
<dbReference type="CDD" id="cd02440">
    <property type="entry name" value="AdoMet_MTases"/>
    <property type="match status" value="1"/>
</dbReference>
<gene>
    <name evidence="3" type="ORF">ENL21_02855</name>
</gene>
<feature type="non-terminal residue" evidence="3">
    <location>
        <position position="148"/>
    </location>
</feature>
<keyword evidence="1" id="KW-0808">Transferase</keyword>
<feature type="domain" description="Methyltransferase" evidence="2">
    <location>
        <begin position="51"/>
        <end position="143"/>
    </location>
</feature>
<organism evidence="3">
    <name type="scientific">Caldithrix abyssi</name>
    <dbReference type="NCBI Taxonomy" id="187145"/>
    <lineage>
        <taxon>Bacteria</taxon>
        <taxon>Pseudomonadati</taxon>
        <taxon>Calditrichota</taxon>
        <taxon>Calditrichia</taxon>
        <taxon>Calditrichales</taxon>
        <taxon>Calditrichaceae</taxon>
        <taxon>Caldithrix</taxon>
    </lineage>
</organism>
<proteinExistence type="predicted"/>
<evidence type="ECO:0000313" key="3">
    <source>
        <dbReference type="EMBL" id="HHE54695.1"/>
    </source>
</evidence>
<protein>
    <submittedName>
        <fullName evidence="3">Class I SAM-dependent methyltransferase</fullName>
    </submittedName>
</protein>
<comment type="caution">
    <text evidence="3">The sequence shown here is derived from an EMBL/GenBank/DDBJ whole genome shotgun (WGS) entry which is preliminary data.</text>
</comment>
<reference evidence="3" key="1">
    <citation type="journal article" date="2020" name="mSystems">
        <title>Genome- and Community-Level Interaction Insights into Carbon Utilization and Element Cycling Functions of Hydrothermarchaeota in Hydrothermal Sediment.</title>
        <authorList>
            <person name="Zhou Z."/>
            <person name="Liu Y."/>
            <person name="Xu W."/>
            <person name="Pan J."/>
            <person name="Luo Z.H."/>
            <person name="Li M."/>
        </authorList>
    </citation>
    <scope>NUCLEOTIDE SEQUENCE [LARGE SCALE GENOMIC DNA]</scope>
    <source>
        <strain evidence="3">HyVt-76</strain>
    </source>
</reference>
<dbReference type="Gene3D" id="3.40.50.150">
    <property type="entry name" value="Vaccinia Virus protein VP39"/>
    <property type="match status" value="1"/>
</dbReference>
<sequence length="148" mass="16970">MRRKSLRKETVNPYSALASIYDFVMAHVDYQMWANYIKALFRLAHRPVLQVADLSCGTGNLLTHLKSFNRQVLGFDISLPMLQIAKQKFPEIKYCCSDFTALSIKTQTLDIALSLYDSVNYIISDQEVLNFFSEAFRVLKPGGLFIFD</sequence>
<dbReference type="Pfam" id="PF13649">
    <property type="entry name" value="Methyltransf_25"/>
    <property type="match status" value="1"/>
</dbReference>